<feature type="repeat" description="TPR" evidence="5">
    <location>
        <begin position="122"/>
        <end position="155"/>
    </location>
</feature>
<feature type="compositionally biased region" description="Basic and acidic residues" evidence="6">
    <location>
        <begin position="28"/>
        <end position="43"/>
    </location>
</feature>
<dbReference type="AlphaFoldDB" id="A0A154P3P9"/>
<dbReference type="OMA" id="NFTPDRP"/>
<protein>
    <recommendedName>
        <fullName evidence="4">RNA polymerase II-associated protein 3</fullName>
    </recommendedName>
</protein>
<keyword evidence="1" id="KW-0677">Repeat</keyword>
<feature type="compositionally biased region" description="Basic and acidic residues" evidence="6">
    <location>
        <begin position="109"/>
        <end position="124"/>
    </location>
</feature>
<dbReference type="InterPro" id="IPR051966">
    <property type="entry name" value="RPAP3"/>
</dbReference>
<feature type="region of interest" description="Disordered" evidence="6">
    <location>
        <begin position="99"/>
        <end position="124"/>
    </location>
</feature>
<dbReference type="PANTHER" id="PTHR46423">
    <property type="entry name" value="RNA POLYMERASE II-ASSOCIATED PROTEIN 3"/>
    <property type="match status" value="1"/>
</dbReference>
<dbReference type="InterPro" id="IPR011990">
    <property type="entry name" value="TPR-like_helical_dom_sf"/>
</dbReference>
<dbReference type="OrthoDB" id="2942533at2759"/>
<keyword evidence="2 5" id="KW-0802">TPR repeat</keyword>
<comment type="similarity">
    <text evidence="3">Belongs to the RPAP3 family.</text>
</comment>
<sequence>MDKSLLMQKQVKDNAEDMQKEFLDMKNWEEQMKQKDEELKRETSGQTTLPPIRSRKVNKTKNTPIKKNGNNSKSKRIKSYDYSAWDKFDVDKACKDMEKDQFEESEGETMSKEELEKAHDEATKHKNEGNTLVQQQKWAKAVGCYTEAIKLFPYDAVFYANRALCQLKLDNLYAAESDCSAAIQLDETYVKAYHRRATARMNLKQYKEAKQDIEKILKLEPSNKDAKSLLVQIENKIKTLDSISTLRESTEKSSEKLTIETKIGKKLCSSIVPSIKTTDVKDTENKNNKVLEQTKCNVKDTKTNENLKHVKNGKTLDVGGAALKQKEERYLRIPDWLPEKNDVVIIEPVAKPPHLRSKKSLKRIPVEEADFGNNQWNVKNKESTCDKNKPVQLEETRKDDNIKKNSSVKASSSSEDDNNIVQLVPKTAVQFVMNWKTNTSSEFRYKYLKQLPENSLPKIFKDSMESDIFSDILEVLRIEFVKRREFVFRYLKDLSEVKRFRALIMFISNKEKECLKALFEHCRTVEGIPLEEITALQHKFEI</sequence>
<dbReference type="InterPro" id="IPR028061">
    <property type="entry name" value="Fis1_TPR_C"/>
</dbReference>
<evidence type="ECO:0000256" key="3">
    <source>
        <dbReference type="ARBA" id="ARBA00038275"/>
    </source>
</evidence>
<feature type="repeat" description="TPR" evidence="5">
    <location>
        <begin position="190"/>
        <end position="223"/>
    </location>
</feature>
<gene>
    <name evidence="8" type="ORF">WN55_10388</name>
</gene>
<dbReference type="Pfam" id="PF14853">
    <property type="entry name" value="Fis1_TPR_C"/>
    <property type="match status" value="1"/>
</dbReference>
<evidence type="ECO:0000313" key="8">
    <source>
        <dbReference type="EMBL" id="KZC06477.1"/>
    </source>
</evidence>
<evidence type="ECO:0000256" key="2">
    <source>
        <dbReference type="ARBA" id="ARBA00022803"/>
    </source>
</evidence>
<dbReference type="Gene3D" id="1.25.40.10">
    <property type="entry name" value="Tetratricopeptide repeat domain"/>
    <property type="match status" value="1"/>
</dbReference>
<dbReference type="STRING" id="178035.A0A154P3P9"/>
<feature type="region of interest" description="Disordered" evidence="6">
    <location>
        <begin position="28"/>
        <end position="75"/>
    </location>
</feature>
<dbReference type="InterPro" id="IPR025986">
    <property type="entry name" value="RPAP3-like_C"/>
</dbReference>
<dbReference type="GO" id="GO:0101031">
    <property type="term" value="C:protein folding chaperone complex"/>
    <property type="evidence" value="ECO:0007669"/>
    <property type="project" value="TreeGrafter"/>
</dbReference>
<dbReference type="Pfam" id="PF13877">
    <property type="entry name" value="RPAP3_C"/>
    <property type="match status" value="1"/>
</dbReference>
<evidence type="ECO:0000256" key="4">
    <source>
        <dbReference type="ARBA" id="ARBA00040133"/>
    </source>
</evidence>
<dbReference type="InterPro" id="IPR019734">
    <property type="entry name" value="TPR_rpt"/>
</dbReference>
<evidence type="ECO:0000256" key="1">
    <source>
        <dbReference type="ARBA" id="ARBA00022737"/>
    </source>
</evidence>
<dbReference type="PROSITE" id="PS50005">
    <property type="entry name" value="TPR"/>
    <property type="match status" value="2"/>
</dbReference>
<feature type="compositionally biased region" description="Polar residues" evidence="6">
    <location>
        <begin position="60"/>
        <end position="72"/>
    </location>
</feature>
<evidence type="ECO:0000256" key="5">
    <source>
        <dbReference type="PROSITE-ProRule" id="PRU00339"/>
    </source>
</evidence>
<dbReference type="EMBL" id="KQ434809">
    <property type="protein sequence ID" value="KZC06477.1"/>
    <property type="molecule type" value="Genomic_DNA"/>
</dbReference>
<feature type="domain" description="RNA-polymerase II-associated protein 3-like C-terminal" evidence="7">
    <location>
        <begin position="425"/>
        <end position="512"/>
    </location>
</feature>
<dbReference type="SUPFAM" id="SSF48452">
    <property type="entry name" value="TPR-like"/>
    <property type="match status" value="1"/>
</dbReference>
<reference evidence="8 9" key="1">
    <citation type="submission" date="2015-07" db="EMBL/GenBank/DDBJ databases">
        <title>The genome of Dufourea novaeangliae.</title>
        <authorList>
            <person name="Pan H."/>
            <person name="Kapheim K."/>
        </authorList>
    </citation>
    <scope>NUCLEOTIDE SEQUENCE [LARGE SCALE GENOMIC DNA]</scope>
    <source>
        <strain evidence="8">0120121106</strain>
        <tissue evidence="8">Whole body</tissue>
    </source>
</reference>
<evidence type="ECO:0000259" key="7">
    <source>
        <dbReference type="Pfam" id="PF13877"/>
    </source>
</evidence>
<proteinExistence type="inferred from homology"/>
<organism evidence="8 9">
    <name type="scientific">Dufourea novaeangliae</name>
    <name type="common">Sweat bee</name>
    <dbReference type="NCBI Taxonomy" id="178035"/>
    <lineage>
        <taxon>Eukaryota</taxon>
        <taxon>Metazoa</taxon>
        <taxon>Ecdysozoa</taxon>
        <taxon>Arthropoda</taxon>
        <taxon>Hexapoda</taxon>
        <taxon>Insecta</taxon>
        <taxon>Pterygota</taxon>
        <taxon>Neoptera</taxon>
        <taxon>Endopterygota</taxon>
        <taxon>Hymenoptera</taxon>
        <taxon>Apocrita</taxon>
        <taxon>Aculeata</taxon>
        <taxon>Apoidea</taxon>
        <taxon>Anthophila</taxon>
        <taxon>Halictidae</taxon>
        <taxon>Rophitinae</taxon>
        <taxon>Dufourea</taxon>
    </lineage>
</organism>
<dbReference type="SMART" id="SM00028">
    <property type="entry name" value="TPR"/>
    <property type="match status" value="3"/>
</dbReference>
<dbReference type="PANTHER" id="PTHR46423:SF1">
    <property type="entry name" value="RNA POLYMERASE II-ASSOCIATED PROTEIN 3"/>
    <property type="match status" value="1"/>
</dbReference>
<accession>A0A154P3P9</accession>
<dbReference type="Proteomes" id="UP000076502">
    <property type="component" value="Unassembled WGS sequence"/>
</dbReference>
<evidence type="ECO:0000256" key="6">
    <source>
        <dbReference type="SAM" id="MobiDB-lite"/>
    </source>
</evidence>
<name>A0A154P3P9_DUFNO</name>
<evidence type="ECO:0000313" key="9">
    <source>
        <dbReference type="Proteomes" id="UP000076502"/>
    </source>
</evidence>
<keyword evidence="9" id="KW-1185">Reference proteome</keyword>